<dbReference type="GO" id="GO:0008270">
    <property type="term" value="F:zinc ion binding"/>
    <property type="evidence" value="ECO:0007669"/>
    <property type="project" value="UniProtKB-UniRule"/>
</dbReference>
<keyword evidence="10" id="KW-1185">Reference proteome</keyword>
<evidence type="ECO:0000256" key="1">
    <source>
        <dbReference type="ARBA" id="ARBA00022670"/>
    </source>
</evidence>
<dbReference type="Gene3D" id="3.40.390.10">
    <property type="entry name" value="Collagenase (Catalytic Domain)"/>
    <property type="match status" value="1"/>
</dbReference>
<dbReference type="GO" id="GO:0006508">
    <property type="term" value="P:proteolysis"/>
    <property type="evidence" value="ECO:0007669"/>
    <property type="project" value="UniProtKB-KW"/>
</dbReference>
<evidence type="ECO:0000313" key="10">
    <source>
        <dbReference type="Proteomes" id="UP001178507"/>
    </source>
</evidence>
<dbReference type="PANTHER" id="PTHR10127:SF780">
    <property type="entry name" value="METALLOENDOPEPTIDASE"/>
    <property type="match status" value="1"/>
</dbReference>
<feature type="active site" evidence="6">
    <location>
        <position position="141"/>
    </location>
</feature>
<evidence type="ECO:0000256" key="3">
    <source>
        <dbReference type="ARBA" id="ARBA00022801"/>
    </source>
</evidence>
<dbReference type="PRINTS" id="PR00480">
    <property type="entry name" value="ASTACIN"/>
</dbReference>
<feature type="binding site" evidence="6">
    <location>
        <position position="140"/>
    </location>
    <ligand>
        <name>Zn(2+)</name>
        <dbReference type="ChEBI" id="CHEBI:29105"/>
        <note>catalytic</note>
    </ligand>
</feature>
<evidence type="ECO:0000256" key="5">
    <source>
        <dbReference type="ARBA" id="ARBA00023049"/>
    </source>
</evidence>
<dbReference type="InterPro" id="IPR001506">
    <property type="entry name" value="Peptidase_M12A"/>
</dbReference>
<feature type="domain" description="Peptidase M12A" evidence="8">
    <location>
        <begin position="36"/>
        <end position="257"/>
    </location>
</feature>
<protein>
    <recommendedName>
        <fullName evidence="7">Metalloendopeptidase</fullName>
        <ecNumber evidence="7">3.4.24.-</ecNumber>
    </recommendedName>
</protein>
<comment type="caution">
    <text evidence="9">The sequence shown here is derived from an EMBL/GenBank/DDBJ whole genome shotgun (WGS) entry which is preliminary data.</text>
</comment>
<dbReference type="InterPro" id="IPR006026">
    <property type="entry name" value="Peptidase_Metallo"/>
</dbReference>
<proteinExistence type="predicted"/>
<sequence length="467" mass="52130">DAKKGAFQGDMVPENNGQLKQFVTTAEAQTRELRDSRTSFGAGKPWPRGVVNFCFQPDVPDGVRVAFEHAVQAYKKAVPCIQWVDVGFQSDGRCETLPSVLVTSQNNGCWSYVGMVMNGWNSQKLNLQSPGCDAIGTAMHEMGHTLGMGHEQARPDRNEYVEIHHDRIEAGKSHNFDIRSKGDTQRPYDILSIMHYDADAFSTSRMPTITAKDKAYELYTTNRSNFHFYKMGNRVGLTQLDADQIADLYTKENGLCVSRLLANGDHKCTDFQLNGKPWEDIYHQDCARYTQLQARGRIKNCADYPSGQFCCGCGGGIVIRNWAVECDLCRPVSIGRCDCKEGPWTLFGEKSRTTCGNPGYVNHFPMCVVDESCEDKNKFTLDGLHLAPCTTYTSFTTKGCRCKRHVDGWTFKSDGKEVHVPTTCGNPNKHADGPWCYVEDHEQECQGDTWGTCEEATRMLTPPLGGA</sequence>
<keyword evidence="4 6" id="KW-0862">Zinc</keyword>
<dbReference type="EMBL" id="CAUJNA010003497">
    <property type="protein sequence ID" value="CAJ1403462.1"/>
    <property type="molecule type" value="Genomic_DNA"/>
</dbReference>
<keyword evidence="5 6" id="KW-0482">Metalloprotease</keyword>
<dbReference type="SMART" id="SM00235">
    <property type="entry name" value="ZnMc"/>
    <property type="match status" value="1"/>
</dbReference>
<keyword evidence="1 6" id="KW-0645">Protease</keyword>
<feature type="binding site" evidence="6">
    <location>
        <position position="150"/>
    </location>
    <ligand>
        <name>Zn(2+)</name>
        <dbReference type="ChEBI" id="CHEBI:29105"/>
        <note>catalytic</note>
    </ligand>
</feature>
<keyword evidence="2 6" id="KW-0479">Metal-binding</keyword>
<accession>A0AA36NDV8</accession>
<evidence type="ECO:0000256" key="2">
    <source>
        <dbReference type="ARBA" id="ARBA00022723"/>
    </source>
</evidence>
<evidence type="ECO:0000313" key="9">
    <source>
        <dbReference type="EMBL" id="CAJ1403462.1"/>
    </source>
</evidence>
<reference evidence="9" key="1">
    <citation type="submission" date="2023-08" db="EMBL/GenBank/DDBJ databases">
        <authorList>
            <person name="Chen Y."/>
            <person name="Shah S."/>
            <person name="Dougan E. K."/>
            <person name="Thang M."/>
            <person name="Chan C."/>
        </authorList>
    </citation>
    <scope>NUCLEOTIDE SEQUENCE</scope>
</reference>
<evidence type="ECO:0000256" key="4">
    <source>
        <dbReference type="ARBA" id="ARBA00022833"/>
    </source>
</evidence>
<comment type="caution">
    <text evidence="6">Lacks conserved residue(s) required for the propagation of feature annotation.</text>
</comment>
<dbReference type="EC" id="3.4.24.-" evidence="7"/>
<evidence type="ECO:0000259" key="8">
    <source>
        <dbReference type="PROSITE" id="PS51864"/>
    </source>
</evidence>
<comment type="cofactor">
    <cofactor evidence="6 7">
        <name>Zn(2+)</name>
        <dbReference type="ChEBI" id="CHEBI:29105"/>
    </cofactor>
    <text evidence="6 7">Binds 1 zinc ion per subunit.</text>
</comment>
<evidence type="ECO:0000256" key="7">
    <source>
        <dbReference type="RuleBase" id="RU361183"/>
    </source>
</evidence>
<organism evidence="9 10">
    <name type="scientific">Effrenium voratum</name>
    <dbReference type="NCBI Taxonomy" id="2562239"/>
    <lineage>
        <taxon>Eukaryota</taxon>
        <taxon>Sar</taxon>
        <taxon>Alveolata</taxon>
        <taxon>Dinophyceae</taxon>
        <taxon>Suessiales</taxon>
        <taxon>Symbiodiniaceae</taxon>
        <taxon>Effrenium</taxon>
    </lineage>
</organism>
<feature type="binding site" evidence="6">
    <location>
        <position position="144"/>
    </location>
    <ligand>
        <name>Zn(2+)</name>
        <dbReference type="ChEBI" id="CHEBI:29105"/>
        <note>catalytic</note>
    </ligand>
</feature>
<name>A0AA36NDV8_9DINO</name>
<evidence type="ECO:0000256" key="6">
    <source>
        <dbReference type="PROSITE-ProRule" id="PRU01211"/>
    </source>
</evidence>
<dbReference type="Proteomes" id="UP001178507">
    <property type="component" value="Unassembled WGS sequence"/>
</dbReference>
<dbReference type="SUPFAM" id="SSF55486">
    <property type="entry name" value="Metalloproteases ('zincins'), catalytic domain"/>
    <property type="match status" value="1"/>
</dbReference>
<dbReference type="GO" id="GO:0004222">
    <property type="term" value="F:metalloendopeptidase activity"/>
    <property type="evidence" value="ECO:0007669"/>
    <property type="project" value="UniProtKB-UniRule"/>
</dbReference>
<dbReference type="AlphaFoldDB" id="A0AA36NDV8"/>
<dbReference type="Pfam" id="PF01400">
    <property type="entry name" value="Astacin"/>
    <property type="match status" value="1"/>
</dbReference>
<dbReference type="PANTHER" id="PTHR10127">
    <property type="entry name" value="DISCOIDIN, CUB, EGF, LAMININ , AND ZINC METALLOPROTEASE DOMAIN CONTAINING"/>
    <property type="match status" value="1"/>
</dbReference>
<feature type="non-terminal residue" evidence="9">
    <location>
        <position position="1"/>
    </location>
</feature>
<dbReference type="InterPro" id="IPR024079">
    <property type="entry name" value="MetalloPept_cat_dom_sf"/>
</dbReference>
<keyword evidence="3 6" id="KW-0378">Hydrolase</keyword>
<dbReference type="PROSITE" id="PS51864">
    <property type="entry name" value="ASTACIN"/>
    <property type="match status" value="1"/>
</dbReference>
<gene>
    <name evidence="9" type="ORF">EVOR1521_LOCUS26133</name>
</gene>